<dbReference type="InterPro" id="IPR007077">
    <property type="entry name" value="TfoX_C"/>
</dbReference>
<dbReference type="EMBL" id="JACDXX010000005">
    <property type="protein sequence ID" value="MCB5409753.1"/>
    <property type="molecule type" value="Genomic_DNA"/>
</dbReference>
<feature type="region of interest" description="Disordered" evidence="1">
    <location>
        <begin position="1"/>
        <end position="20"/>
    </location>
</feature>
<gene>
    <name evidence="3" type="ORF">H0485_07030</name>
</gene>
<dbReference type="Proteomes" id="UP001198571">
    <property type="component" value="Unassembled WGS sequence"/>
</dbReference>
<organism evidence="3 4">
    <name type="scientific">Pseudogemmobacter faecipullorum</name>
    <dbReference type="NCBI Taxonomy" id="2755041"/>
    <lineage>
        <taxon>Bacteria</taxon>
        <taxon>Pseudomonadati</taxon>
        <taxon>Pseudomonadota</taxon>
        <taxon>Alphaproteobacteria</taxon>
        <taxon>Rhodobacterales</taxon>
        <taxon>Paracoccaceae</taxon>
        <taxon>Pseudogemmobacter</taxon>
    </lineage>
</organism>
<keyword evidence="4" id="KW-1185">Reference proteome</keyword>
<protein>
    <submittedName>
        <fullName evidence="3">TfoX/Sxy family protein</fullName>
    </submittedName>
</protein>
<feature type="domain" description="TfoX C-terminal" evidence="2">
    <location>
        <begin position="16"/>
        <end position="90"/>
    </location>
</feature>
<evidence type="ECO:0000313" key="4">
    <source>
        <dbReference type="Proteomes" id="UP001198571"/>
    </source>
</evidence>
<dbReference type="Gene3D" id="1.10.150.20">
    <property type="entry name" value="5' to 3' exonuclease, C-terminal subdomain"/>
    <property type="match status" value="1"/>
</dbReference>
<evidence type="ECO:0000259" key="2">
    <source>
        <dbReference type="Pfam" id="PF04994"/>
    </source>
</evidence>
<comment type="caution">
    <text evidence="3">The sequence shown here is derived from an EMBL/GenBank/DDBJ whole genome shotgun (WGS) entry which is preliminary data.</text>
</comment>
<proteinExistence type="predicted"/>
<name>A0ABS8CKS0_9RHOB</name>
<dbReference type="RefSeq" id="WP_226934658.1">
    <property type="nucleotide sequence ID" value="NZ_JACDXX010000005.1"/>
</dbReference>
<evidence type="ECO:0000313" key="3">
    <source>
        <dbReference type="EMBL" id="MCB5409753.1"/>
    </source>
</evidence>
<sequence length="124" mass="13483">MSAAPDSLPETDDAPVSSIRNLGPASEAGFLRAGITSAGALRAIGAEEGYRRLLLAGSRPHFIGFYVLVMALQGRPWNDCKGEEKKALRRRFDQICREVKSSGGGRNYEFEAKISQFGVVRRPG</sequence>
<accession>A0ABS8CKS0</accession>
<evidence type="ECO:0000256" key="1">
    <source>
        <dbReference type="SAM" id="MobiDB-lite"/>
    </source>
</evidence>
<dbReference type="Pfam" id="PF04994">
    <property type="entry name" value="TfoX_C"/>
    <property type="match status" value="1"/>
</dbReference>
<reference evidence="3 4" key="1">
    <citation type="submission" date="2020-07" db="EMBL/GenBank/DDBJ databases">
        <title>Pseudogemmobacter sp. nov., isolated from poultry manure in Taiwan.</title>
        <authorList>
            <person name="Lin S.-Y."/>
            <person name="Tang Y.-S."/>
            <person name="Young C.-C."/>
        </authorList>
    </citation>
    <scope>NUCLEOTIDE SEQUENCE [LARGE SCALE GENOMIC DNA]</scope>
    <source>
        <strain evidence="3 4">CC-YST710</strain>
    </source>
</reference>